<keyword evidence="1" id="KW-0812">Transmembrane</keyword>
<evidence type="ECO:0000313" key="4">
    <source>
        <dbReference type="Proteomes" id="UP000671995"/>
    </source>
</evidence>
<feature type="transmembrane region" description="Helical" evidence="1">
    <location>
        <begin position="396"/>
        <end position="414"/>
    </location>
</feature>
<name>A0A975F0T9_9SPIR</name>
<proteinExistence type="predicted"/>
<reference evidence="3" key="2">
    <citation type="journal article" date="2021" name="Microbiol. Resour. Announc.">
        <title>Complete Genome Sequences of Three Human Oral Treponema parvum Isolates.</title>
        <authorList>
            <person name="Zeng H."/>
            <person name="Watt R.M."/>
        </authorList>
    </citation>
    <scope>NUCLEOTIDE SEQUENCE</scope>
    <source>
        <strain evidence="3">ATCC 700773</strain>
    </source>
</reference>
<keyword evidence="1" id="KW-1133">Transmembrane helix</keyword>
<dbReference type="Pfam" id="PF01970">
    <property type="entry name" value="TctA"/>
    <property type="match status" value="1"/>
</dbReference>
<protein>
    <submittedName>
        <fullName evidence="3">Tripartite tricarboxylate transporter permease</fullName>
    </submittedName>
</protein>
<evidence type="ECO:0000256" key="1">
    <source>
        <dbReference type="SAM" id="Phobius"/>
    </source>
</evidence>
<dbReference type="InterPro" id="IPR002823">
    <property type="entry name" value="DUF112_TM"/>
</dbReference>
<dbReference type="PANTHER" id="PTHR35342:SF5">
    <property type="entry name" value="TRICARBOXYLIC TRANSPORT PROTEIN"/>
    <property type="match status" value="1"/>
</dbReference>
<keyword evidence="1" id="KW-0472">Membrane</keyword>
<feature type="transmembrane region" description="Helical" evidence="1">
    <location>
        <begin position="106"/>
        <end position="133"/>
    </location>
</feature>
<feature type="transmembrane region" description="Helical" evidence="1">
    <location>
        <begin position="360"/>
        <end position="384"/>
    </location>
</feature>
<organism evidence="3 4">
    <name type="scientific">Treponema parvum</name>
    <dbReference type="NCBI Taxonomy" id="138851"/>
    <lineage>
        <taxon>Bacteria</taxon>
        <taxon>Pseudomonadati</taxon>
        <taxon>Spirochaetota</taxon>
        <taxon>Spirochaetia</taxon>
        <taxon>Spirochaetales</taxon>
        <taxon>Treponemataceae</taxon>
        <taxon>Treponema</taxon>
    </lineage>
</organism>
<feature type="transmembrane region" description="Helical" evidence="1">
    <location>
        <begin position="58"/>
        <end position="81"/>
    </location>
</feature>
<feature type="domain" description="DUF112" evidence="2">
    <location>
        <begin position="17"/>
        <end position="450"/>
    </location>
</feature>
<feature type="transmembrane region" description="Helical" evidence="1">
    <location>
        <begin position="420"/>
        <end position="438"/>
    </location>
</feature>
<dbReference type="RefSeq" id="WP_210116708.1">
    <property type="nucleotide sequence ID" value="NZ_CP054257.1"/>
</dbReference>
<feature type="transmembrane region" description="Helical" evidence="1">
    <location>
        <begin position="255"/>
        <end position="280"/>
    </location>
</feature>
<evidence type="ECO:0000259" key="2">
    <source>
        <dbReference type="Pfam" id="PF01970"/>
    </source>
</evidence>
<dbReference type="Proteomes" id="UP000671995">
    <property type="component" value="Chromosome"/>
</dbReference>
<dbReference type="AlphaFoldDB" id="A0A975F0T9"/>
<reference evidence="3" key="1">
    <citation type="submission" date="2020-05" db="EMBL/GenBank/DDBJ databases">
        <authorList>
            <person name="Zeng H."/>
            <person name="Chan Y.K."/>
            <person name="Watt R.M."/>
        </authorList>
    </citation>
    <scope>NUCLEOTIDE SEQUENCE</scope>
    <source>
        <strain evidence="3">ATCC 700773</strain>
    </source>
</reference>
<sequence length="505" mass="52572">MDTFLQGLHQVANISTLLWMAFGSILGIILGALPGLTATMGIALIMPISFHLPSATGIGLLLAVYCGAVSGASIPAILLGIPGNPNAIATIEDGILMTKKGKADQALGGAVVASLIGGMGSLLCLVLFAPLIARLTLAFGPAEKTTLALVGLVVIASVSANNVMKGLLMGAFGMSLAFLGTDPFSGQLRIPFSSYLATTPLAKGLDLTSTLIGLYGMSQVFFEMHKMNRPSSKTEKVKIDHIFPPLKKIGQMWKIILSSTGIGTVVGAIPGTGASIAVFLARNTAKDICAASKGKLEPVGSGCLEGVFAPEVANNAVTGGALIPALALGIPGDAATAVLIGALMIKGITPGFQLFQQNMALVYAIFVTLFISNIFMAVFQLGGIRLYPKVLNIPQQLLLPLVLILSFIGSYAIAGQATAVGIYNMGIALVMGLIGYVLKRNDFPIAPIVLGLILGGMFEENFRRAVKLAGGNYFTFFTKPICLLFIAGAIFSIVFPIITRKRKAT</sequence>
<feature type="transmembrane region" description="Helical" evidence="1">
    <location>
        <begin position="20"/>
        <end position="46"/>
    </location>
</feature>
<accession>A0A975F0T9</accession>
<dbReference type="PANTHER" id="PTHR35342">
    <property type="entry name" value="TRICARBOXYLIC TRANSPORT PROTEIN"/>
    <property type="match status" value="1"/>
</dbReference>
<feature type="transmembrane region" description="Helical" evidence="1">
    <location>
        <begin position="145"/>
        <end position="164"/>
    </location>
</feature>
<evidence type="ECO:0000313" key="3">
    <source>
        <dbReference type="EMBL" id="QTQ11994.1"/>
    </source>
</evidence>
<gene>
    <name evidence="3" type="ORF">HRI96_07185</name>
</gene>
<feature type="transmembrane region" description="Helical" evidence="1">
    <location>
        <begin position="474"/>
        <end position="498"/>
    </location>
</feature>
<dbReference type="EMBL" id="CP054257">
    <property type="protein sequence ID" value="QTQ11994.1"/>
    <property type="molecule type" value="Genomic_DNA"/>
</dbReference>